<reference evidence="3" key="1">
    <citation type="submission" date="2016-06" db="EMBL/GenBank/DDBJ databases">
        <title>Parallel loss of symbiosis genes in relatives of nitrogen-fixing non-legume Parasponia.</title>
        <authorList>
            <person name="Van Velzen R."/>
            <person name="Holmer R."/>
            <person name="Bu F."/>
            <person name="Rutten L."/>
            <person name="Van Zeijl A."/>
            <person name="Liu W."/>
            <person name="Santuari L."/>
            <person name="Cao Q."/>
            <person name="Sharma T."/>
            <person name="Shen D."/>
            <person name="Roswanjaya Y."/>
            <person name="Wardhani T."/>
            <person name="Kalhor M.S."/>
            <person name="Jansen J."/>
            <person name="Van den Hoogen J."/>
            <person name="Gungor B."/>
            <person name="Hartog M."/>
            <person name="Hontelez J."/>
            <person name="Verver J."/>
            <person name="Yang W.-C."/>
            <person name="Schijlen E."/>
            <person name="Repin R."/>
            <person name="Schilthuizen M."/>
            <person name="Schranz E."/>
            <person name="Heidstra R."/>
            <person name="Miyata K."/>
            <person name="Fedorova E."/>
            <person name="Kohlen W."/>
            <person name="Bisseling T."/>
            <person name="Smit S."/>
            <person name="Geurts R."/>
        </authorList>
    </citation>
    <scope>NUCLEOTIDE SEQUENCE [LARGE SCALE GENOMIC DNA]</scope>
    <source>
        <strain evidence="3">cv. WU1-14</strain>
    </source>
</reference>
<gene>
    <name evidence="2" type="ORF">PanWU01x14_058340</name>
</gene>
<feature type="non-terminal residue" evidence="2">
    <location>
        <position position="1"/>
    </location>
</feature>
<comment type="caution">
    <text evidence="2">The sequence shown here is derived from an EMBL/GenBank/DDBJ whole genome shotgun (WGS) entry which is preliminary data.</text>
</comment>
<dbReference type="EMBL" id="JXTB01000034">
    <property type="protein sequence ID" value="PON73330.1"/>
    <property type="molecule type" value="Genomic_DNA"/>
</dbReference>
<organism evidence="2 3">
    <name type="scientific">Parasponia andersonii</name>
    <name type="common">Sponia andersonii</name>
    <dbReference type="NCBI Taxonomy" id="3476"/>
    <lineage>
        <taxon>Eukaryota</taxon>
        <taxon>Viridiplantae</taxon>
        <taxon>Streptophyta</taxon>
        <taxon>Embryophyta</taxon>
        <taxon>Tracheophyta</taxon>
        <taxon>Spermatophyta</taxon>
        <taxon>Magnoliopsida</taxon>
        <taxon>eudicotyledons</taxon>
        <taxon>Gunneridae</taxon>
        <taxon>Pentapetalae</taxon>
        <taxon>rosids</taxon>
        <taxon>fabids</taxon>
        <taxon>Rosales</taxon>
        <taxon>Cannabaceae</taxon>
        <taxon>Parasponia</taxon>
    </lineage>
</organism>
<accession>A0A2P5DJ86</accession>
<keyword evidence="3" id="KW-1185">Reference proteome</keyword>
<name>A0A2P5DJ86_PARAD</name>
<dbReference type="AlphaFoldDB" id="A0A2P5DJ86"/>
<sequence length="116" mass="13082">SEFGVTDSLRDSEAGDGEAGDQIEPKETQIVFRKPFEDRNEVLDAFLEALERLFFVAKAAKRVIGKEGLFEIRSEGGGEFSWFGEVDRRCRRMVGFYCGFHVCSERCGKEEKKGCG</sequence>
<dbReference type="OrthoDB" id="10439442at2759"/>
<evidence type="ECO:0000313" key="3">
    <source>
        <dbReference type="Proteomes" id="UP000237105"/>
    </source>
</evidence>
<evidence type="ECO:0000313" key="2">
    <source>
        <dbReference type="EMBL" id="PON73330.1"/>
    </source>
</evidence>
<evidence type="ECO:0000256" key="1">
    <source>
        <dbReference type="SAM" id="MobiDB-lite"/>
    </source>
</evidence>
<feature type="region of interest" description="Disordered" evidence="1">
    <location>
        <begin position="1"/>
        <end position="24"/>
    </location>
</feature>
<dbReference type="Proteomes" id="UP000237105">
    <property type="component" value="Unassembled WGS sequence"/>
</dbReference>
<proteinExistence type="predicted"/>
<protein>
    <submittedName>
        <fullName evidence="2">Uncharacterized protein</fullName>
    </submittedName>
</protein>